<dbReference type="AlphaFoldDB" id="A0A8S9ZR31"/>
<comment type="caution">
    <text evidence="3">The sequence shown here is derived from an EMBL/GenBank/DDBJ whole genome shotgun (WGS) entry which is preliminary data.</text>
</comment>
<keyword evidence="1" id="KW-0472">Membrane</keyword>
<sequence>MDLKIFINLFILIYIKLNILAFPLPPPPIFEKIPHYPTKCYLPPGICLNNKHNDSNNITTNYNLLNKLEENKLLLHRFFFDFATKQCYEFSAQECGGNENRFLSIKECMEICKLNIKI</sequence>
<name>A0A8S9ZR31_9BILA</name>
<organism evidence="3 4">
    <name type="scientific">Meloidogyne graminicola</name>
    <dbReference type="NCBI Taxonomy" id="189291"/>
    <lineage>
        <taxon>Eukaryota</taxon>
        <taxon>Metazoa</taxon>
        <taxon>Ecdysozoa</taxon>
        <taxon>Nematoda</taxon>
        <taxon>Chromadorea</taxon>
        <taxon>Rhabditida</taxon>
        <taxon>Tylenchina</taxon>
        <taxon>Tylenchomorpha</taxon>
        <taxon>Tylenchoidea</taxon>
        <taxon>Meloidogynidae</taxon>
        <taxon>Meloidogyninae</taxon>
        <taxon>Meloidogyne</taxon>
    </lineage>
</organism>
<dbReference type="SMART" id="SM00131">
    <property type="entry name" value="KU"/>
    <property type="match status" value="1"/>
</dbReference>
<proteinExistence type="predicted"/>
<dbReference type="PROSITE" id="PS50279">
    <property type="entry name" value="BPTI_KUNITZ_2"/>
    <property type="match status" value="1"/>
</dbReference>
<evidence type="ECO:0000313" key="3">
    <source>
        <dbReference type="EMBL" id="KAF7635870.1"/>
    </source>
</evidence>
<dbReference type="Gene3D" id="4.10.410.10">
    <property type="entry name" value="Pancreatic trypsin inhibitor Kunitz domain"/>
    <property type="match status" value="1"/>
</dbReference>
<dbReference type="OrthoDB" id="4473401at2759"/>
<protein>
    <submittedName>
        <fullName evidence="3">BPTI/Kunitz inhibitor domain-containing protein</fullName>
    </submittedName>
</protein>
<accession>A0A8S9ZR31</accession>
<reference evidence="3" key="1">
    <citation type="journal article" date="2020" name="Ecol. Evol.">
        <title>Genome structure and content of the rice root-knot nematode (Meloidogyne graminicola).</title>
        <authorList>
            <person name="Phan N.T."/>
            <person name="Danchin E.G.J."/>
            <person name="Klopp C."/>
            <person name="Perfus-Barbeoch L."/>
            <person name="Kozlowski D.K."/>
            <person name="Koutsovoulos G.D."/>
            <person name="Lopez-Roques C."/>
            <person name="Bouchez O."/>
            <person name="Zahm M."/>
            <person name="Besnard G."/>
            <person name="Bellafiore S."/>
        </authorList>
    </citation>
    <scope>NUCLEOTIDE SEQUENCE</scope>
    <source>
        <strain evidence="3">VN-18</strain>
    </source>
</reference>
<gene>
    <name evidence="3" type="ORF">Mgra_00004782</name>
</gene>
<feature type="transmembrane region" description="Helical" evidence="1">
    <location>
        <begin position="6"/>
        <end position="24"/>
    </location>
</feature>
<keyword evidence="1" id="KW-1133">Transmembrane helix</keyword>
<keyword evidence="1" id="KW-0812">Transmembrane</keyword>
<dbReference type="EMBL" id="JABEBT010000037">
    <property type="protein sequence ID" value="KAF7635870.1"/>
    <property type="molecule type" value="Genomic_DNA"/>
</dbReference>
<dbReference type="GO" id="GO:0004867">
    <property type="term" value="F:serine-type endopeptidase inhibitor activity"/>
    <property type="evidence" value="ECO:0007669"/>
    <property type="project" value="InterPro"/>
</dbReference>
<dbReference type="InterPro" id="IPR036880">
    <property type="entry name" value="Kunitz_BPTI_sf"/>
</dbReference>
<dbReference type="Pfam" id="PF00014">
    <property type="entry name" value="Kunitz_BPTI"/>
    <property type="match status" value="1"/>
</dbReference>
<evidence type="ECO:0000313" key="4">
    <source>
        <dbReference type="Proteomes" id="UP000605970"/>
    </source>
</evidence>
<dbReference type="InterPro" id="IPR002223">
    <property type="entry name" value="Kunitz_BPTI"/>
</dbReference>
<evidence type="ECO:0000256" key="1">
    <source>
        <dbReference type="SAM" id="Phobius"/>
    </source>
</evidence>
<keyword evidence="4" id="KW-1185">Reference proteome</keyword>
<dbReference type="SUPFAM" id="SSF57362">
    <property type="entry name" value="BPTI-like"/>
    <property type="match status" value="1"/>
</dbReference>
<dbReference type="Proteomes" id="UP000605970">
    <property type="component" value="Unassembled WGS sequence"/>
</dbReference>
<evidence type="ECO:0000259" key="2">
    <source>
        <dbReference type="PROSITE" id="PS50279"/>
    </source>
</evidence>
<feature type="domain" description="BPTI/Kunitz inhibitor" evidence="2">
    <location>
        <begin position="77"/>
        <end position="112"/>
    </location>
</feature>